<gene>
    <name evidence="7" type="ORF">BBF96_12615</name>
</gene>
<dbReference type="GO" id="GO:0005886">
    <property type="term" value="C:plasma membrane"/>
    <property type="evidence" value="ECO:0007669"/>
    <property type="project" value="UniProtKB-SubCell"/>
</dbReference>
<dbReference type="CDD" id="cd13124">
    <property type="entry name" value="MATE_SpoVB_like"/>
    <property type="match status" value="1"/>
</dbReference>
<feature type="transmembrane region" description="Helical" evidence="6">
    <location>
        <begin position="252"/>
        <end position="269"/>
    </location>
</feature>
<dbReference type="InterPro" id="IPR002797">
    <property type="entry name" value="Polysacc_synth"/>
</dbReference>
<protein>
    <submittedName>
        <fullName evidence="7">Stage V sporulation protein B</fullName>
    </submittedName>
</protein>
<evidence type="ECO:0000256" key="1">
    <source>
        <dbReference type="ARBA" id="ARBA00004651"/>
    </source>
</evidence>
<keyword evidence="3 6" id="KW-0812">Transmembrane</keyword>
<organism evidence="7 8">
    <name type="scientific">Anoxybacter fermentans</name>
    <dbReference type="NCBI Taxonomy" id="1323375"/>
    <lineage>
        <taxon>Bacteria</taxon>
        <taxon>Bacillati</taxon>
        <taxon>Bacillota</taxon>
        <taxon>Clostridia</taxon>
        <taxon>Halanaerobiales</taxon>
        <taxon>Anoxybacter</taxon>
    </lineage>
</organism>
<feature type="transmembrane region" description="Helical" evidence="6">
    <location>
        <begin position="421"/>
        <end position="442"/>
    </location>
</feature>
<evidence type="ECO:0000313" key="8">
    <source>
        <dbReference type="Proteomes" id="UP000267250"/>
    </source>
</evidence>
<feature type="transmembrane region" description="Helical" evidence="6">
    <location>
        <begin position="161"/>
        <end position="180"/>
    </location>
</feature>
<evidence type="ECO:0000256" key="6">
    <source>
        <dbReference type="SAM" id="Phobius"/>
    </source>
</evidence>
<accession>A0A3Q9HTN8</accession>
<name>A0A3Q9HTN8_9FIRM</name>
<keyword evidence="8" id="KW-1185">Reference proteome</keyword>
<keyword evidence="5 6" id="KW-0472">Membrane</keyword>
<proteinExistence type="predicted"/>
<dbReference type="InterPro" id="IPR024923">
    <property type="entry name" value="PG_synth_SpoVB"/>
</dbReference>
<feature type="transmembrane region" description="Helical" evidence="6">
    <location>
        <begin position="360"/>
        <end position="383"/>
    </location>
</feature>
<feature type="transmembrane region" description="Helical" evidence="6">
    <location>
        <begin position="454"/>
        <end position="472"/>
    </location>
</feature>
<dbReference type="NCBIfam" id="TIGR02900">
    <property type="entry name" value="spore_V_B"/>
    <property type="match status" value="1"/>
</dbReference>
<dbReference type="PANTHER" id="PTHR30250">
    <property type="entry name" value="PST FAMILY PREDICTED COLANIC ACID TRANSPORTER"/>
    <property type="match status" value="1"/>
</dbReference>
<dbReference type="EMBL" id="CP016379">
    <property type="protein sequence ID" value="AZR74163.1"/>
    <property type="molecule type" value="Genomic_DNA"/>
</dbReference>
<comment type="subcellular location">
    <subcellularLocation>
        <location evidence="1">Cell membrane</location>
        <topology evidence="1">Multi-pass membrane protein</topology>
    </subcellularLocation>
</comment>
<dbReference type="Proteomes" id="UP000267250">
    <property type="component" value="Chromosome"/>
</dbReference>
<feature type="transmembrane region" description="Helical" evidence="6">
    <location>
        <begin position="289"/>
        <end position="310"/>
    </location>
</feature>
<evidence type="ECO:0000256" key="5">
    <source>
        <dbReference type="ARBA" id="ARBA00023136"/>
    </source>
</evidence>
<dbReference type="InterPro" id="IPR050833">
    <property type="entry name" value="Poly_Biosynth_Transport"/>
</dbReference>
<dbReference type="OrthoDB" id="9775950at2"/>
<sequence length="520" mass="56792">MKQQTFLKGAVILMAASFFNRILGFILRVVMVHYLGDEGVGLYSMIYPIYVTLVLLCTAGFPVAIAKLVSEKNAQGDVHGVKRILRLAITFVIITSITIAGILLLSAEWVAKSILSDLRTYYLILAISPALIFVSIASVLRSYFQGLHTMTPTAISQMIEQLVRITASIFLIILLINKGLKYGAAGAAIGITLGEFSGMMTLIILYISHCFSGRSTDLLLRNLKTAPPSSYSYKQIFKDLCKMGIPITLGRLIISLMYSLDAILIPTQLQRSGLSVAEATSQFGQLSGIALQVIFLPTIISVALTTSLVPTISDALARNNMQAIRAKYHEVLRITFYTGMPATLFFIFRGRQICYLLFDFAEAGSLLALLGVGAISTYFIHVAGGILNGLGKPHLAVKNMIIGAAFKIIGLLTLVSHPLLGIRGAAISIVTGWITGSIADFISLGRIVGFKLNLYHLVIKPFFGCLVLYWLLPIFDNAGKILGLNPKSVTLLTIFLSSIFYFIWMILVKGISKDDLKKFK</sequence>
<reference evidence="7 8" key="1">
    <citation type="submission" date="2016-07" db="EMBL/GenBank/DDBJ databases">
        <title>Genome and transcriptome analysis of iron-reducing fermentative bacteria Anoxybacter fermentans.</title>
        <authorList>
            <person name="Zeng X."/>
            <person name="Shao Z."/>
        </authorList>
    </citation>
    <scope>NUCLEOTIDE SEQUENCE [LARGE SCALE GENOMIC DNA]</scope>
    <source>
        <strain evidence="7 8">DY22613</strain>
    </source>
</reference>
<feature type="transmembrane region" description="Helical" evidence="6">
    <location>
        <begin position="492"/>
        <end position="511"/>
    </location>
</feature>
<feature type="transmembrane region" description="Helical" evidence="6">
    <location>
        <begin position="186"/>
        <end position="207"/>
    </location>
</feature>
<feature type="transmembrane region" description="Helical" evidence="6">
    <location>
        <begin position="121"/>
        <end position="140"/>
    </location>
</feature>
<dbReference type="Pfam" id="PF01943">
    <property type="entry name" value="Polysacc_synt"/>
    <property type="match status" value="1"/>
</dbReference>
<dbReference type="PIRSF" id="PIRSF038958">
    <property type="entry name" value="PG_synth_SpoVB"/>
    <property type="match status" value="1"/>
</dbReference>
<feature type="transmembrane region" description="Helical" evidence="6">
    <location>
        <begin position="47"/>
        <end position="66"/>
    </location>
</feature>
<feature type="transmembrane region" description="Helical" evidence="6">
    <location>
        <begin position="395"/>
        <end position="415"/>
    </location>
</feature>
<evidence type="ECO:0000256" key="4">
    <source>
        <dbReference type="ARBA" id="ARBA00022989"/>
    </source>
</evidence>
<keyword evidence="2" id="KW-1003">Cell membrane</keyword>
<dbReference type="KEGG" id="aft:BBF96_12615"/>
<feature type="transmembrane region" description="Helical" evidence="6">
    <location>
        <begin position="12"/>
        <end position="35"/>
    </location>
</feature>
<dbReference type="InterPro" id="IPR014249">
    <property type="entry name" value="Spore_V_B"/>
</dbReference>
<dbReference type="RefSeq" id="WP_127017520.1">
    <property type="nucleotide sequence ID" value="NZ_CP016379.1"/>
</dbReference>
<feature type="transmembrane region" description="Helical" evidence="6">
    <location>
        <begin position="87"/>
        <end position="109"/>
    </location>
</feature>
<evidence type="ECO:0000313" key="7">
    <source>
        <dbReference type="EMBL" id="AZR74163.1"/>
    </source>
</evidence>
<evidence type="ECO:0000256" key="2">
    <source>
        <dbReference type="ARBA" id="ARBA00022475"/>
    </source>
</evidence>
<evidence type="ECO:0000256" key="3">
    <source>
        <dbReference type="ARBA" id="ARBA00022692"/>
    </source>
</evidence>
<feature type="transmembrane region" description="Helical" evidence="6">
    <location>
        <begin position="331"/>
        <end position="348"/>
    </location>
</feature>
<dbReference type="AlphaFoldDB" id="A0A3Q9HTN8"/>
<dbReference type="PANTHER" id="PTHR30250:SF21">
    <property type="entry name" value="LIPID II FLIPPASE MURJ"/>
    <property type="match status" value="1"/>
</dbReference>
<keyword evidence="4 6" id="KW-1133">Transmembrane helix</keyword>